<keyword evidence="3" id="KW-0804">Transcription</keyword>
<reference evidence="6" key="1">
    <citation type="journal article" date="2019" name="Int. J. Syst. Evol. Microbiol.">
        <title>The Global Catalogue of Microorganisms (GCM) 10K type strain sequencing project: providing services to taxonomists for standard genome sequencing and annotation.</title>
        <authorList>
            <consortium name="The Broad Institute Genomics Platform"/>
            <consortium name="The Broad Institute Genome Sequencing Center for Infectious Disease"/>
            <person name="Wu L."/>
            <person name="Ma J."/>
        </authorList>
    </citation>
    <scope>NUCLEOTIDE SEQUENCE [LARGE SCALE GENOMIC DNA]</scope>
    <source>
        <strain evidence="6">ICMP 6774ER</strain>
    </source>
</reference>
<keyword evidence="2" id="KW-0238">DNA-binding</keyword>
<dbReference type="InterPro" id="IPR052158">
    <property type="entry name" value="INH-QAR"/>
</dbReference>
<dbReference type="InterPro" id="IPR018062">
    <property type="entry name" value="HTH_AraC-typ_CS"/>
</dbReference>
<dbReference type="Pfam" id="PF12833">
    <property type="entry name" value="HTH_18"/>
    <property type="match status" value="1"/>
</dbReference>
<name>A0ABW4T0V3_9ACTN</name>
<dbReference type="PANTHER" id="PTHR43130">
    <property type="entry name" value="ARAC-FAMILY TRANSCRIPTIONAL REGULATOR"/>
    <property type="match status" value="1"/>
</dbReference>
<dbReference type="SUPFAM" id="SSF46689">
    <property type="entry name" value="Homeodomain-like"/>
    <property type="match status" value="2"/>
</dbReference>
<dbReference type="InterPro" id="IPR002818">
    <property type="entry name" value="DJ-1/PfpI"/>
</dbReference>
<dbReference type="SMART" id="SM00342">
    <property type="entry name" value="HTH_ARAC"/>
    <property type="match status" value="1"/>
</dbReference>
<sequence>MARISVVVPVLDDCPLFELAVPCEVFGRNRLDLTPDWYDLTLCGTADREQESLSGLWLRAPHGLEAMRSADLVVVPACADGSYRPPEALLAALVEAHERGARIAALCSGAFVLAAAGLLDGREAATHWMHADELRRRYPRVSVNRRALYVDDGDILTSAGTAAGIDLCLHIVRGDFGAAVAAEVGRRMVIAPQREGDQTQYVSPSVPIPAPDKGLAPVLAWALERLHEPLTVPLLAERGAMSTRTFIRRFHQETGLTPIRWLTQQRLGRARELLETTRLPVDVVAERSGFSTGNGLRQHFTKVLGTTPSAYRRTFQGSGAAQPTARSARATSAVAEEVSVEA</sequence>
<dbReference type="PROSITE" id="PS00041">
    <property type="entry name" value="HTH_ARAC_FAMILY_1"/>
    <property type="match status" value="1"/>
</dbReference>
<protein>
    <submittedName>
        <fullName evidence="5">GlxA family transcriptional regulator</fullName>
    </submittedName>
</protein>
<gene>
    <name evidence="5" type="ORF">ACFSKW_24100</name>
</gene>
<accession>A0ABW4T0V3</accession>
<dbReference type="EMBL" id="JBHUFV010000035">
    <property type="protein sequence ID" value="MFD1934557.1"/>
    <property type="molecule type" value="Genomic_DNA"/>
</dbReference>
<keyword evidence="6" id="KW-1185">Reference proteome</keyword>
<dbReference type="Gene3D" id="1.10.10.60">
    <property type="entry name" value="Homeodomain-like"/>
    <property type="match status" value="1"/>
</dbReference>
<dbReference type="CDD" id="cd03137">
    <property type="entry name" value="GATase1_AraC_1"/>
    <property type="match status" value="1"/>
</dbReference>
<dbReference type="InterPro" id="IPR009057">
    <property type="entry name" value="Homeodomain-like_sf"/>
</dbReference>
<evidence type="ECO:0000313" key="6">
    <source>
        <dbReference type="Proteomes" id="UP001597368"/>
    </source>
</evidence>
<dbReference type="SUPFAM" id="SSF52317">
    <property type="entry name" value="Class I glutamine amidotransferase-like"/>
    <property type="match status" value="1"/>
</dbReference>
<dbReference type="InterPro" id="IPR018060">
    <property type="entry name" value="HTH_AraC"/>
</dbReference>
<dbReference type="Proteomes" id="UP001597368">
    <property type="component" value="Unassembled WGS sequence"/>
</dbReference>
<dbReference type="RefSeq" id="WP_379574644.1">
    <property type="nucleotide sequence ID" value="NZ_JBHUFV010000035.1"/>
</dbReference>
<evidence type="ECO:0000256" key="3">
    <source>
        <dbReference type="ARBA" id="ARBA00023163"/>
    </source>
</evidence>
<dbReference type="PROSITE" id="PS01124">
    <property type="entry name" value="HTH_ARAC_FAMILY_2"/>
    <property type="match status" value="1"/>
</dbReference>
<dbReference type="PANTHER" id="PTHR43130:SF3">
    <property type="entry name" value="HTH-TYPE TRANSCRIPTIONAL REGULATOR RV1931C"/>
    <property type="match status" value="1"/>
</dbReference>
<evidence type="ECO:0000256" key="2">
    <source>
        <dbReference type="ARBA" id="ARBA00023125"/>
    </source>
</evidence>
<evidence type="ECO:0000259" key="4">
    <source>
        <dbReference type="PROSITE" id="PS01124"/>
    </source>
</evidence>
<proteinExistence type="predicted"/>
<organism evidence="5 6">
    <name type="scientific">Nonomuraea mangrovi</name>
    <dbReference type="NCBI Taxonomy" id="2316207"/>
    <lineage>
        <taxon>Bacteria</taxon>
        <taxon>Bacillati</taxon>
        <taxon>Actinomycetota</taxon>
        <taxon>Actinomycetes</taxon>
        <taxon>Streptosporangiales</taxon>
        <taxon>Streptosporangiaceae</taxon>
        <taxon>Nonomuraea</taxon>
    </lineage>
</organism>
<evidence type="ECO:0000313" key="5">
    <source>
        <dbReference type="EMBL" id="MFD1934557.1"/>
    </source>
</evidence>
<keyword evidence="1" id="KW-0805">Transcription regulation</keyword>
<dbReference type="InterPro" id="IPR029062">
    <property type="entry name" value="Class_I_gatase-like"/>
</dbReference>
<comment type="caution">
    <text evidence="5">The sequence shown here is derived from an EMBL/GenBank/DDBJ whole genome shotgun (WGS) entry which is preliminary data.</text>
</comment>
<dbReference type="Pfam" id="PF01965">
    <property type="entry name" value="DJ-1_PfpI"/>
    <property type="match status" value="1"/>
</dbReference>
<dbReference type="Gene3D" id="3.40.50.880">
    <property type="match status" value="1"/>
</dbReference>
<evidence type="ECO:0000256" key="1">
    <source>
        <dbReference type="ARBA" id="ARBA00023015"/>
    </source>
</evidence>
<feature type="domain" description="HTH araC/xylS-type" evidence="4">
    <location>
        <begin position="216"/>
        <end position="314"/>
    </location>
</feature>